<evidence type="ECO:0008006" key="4">
    <source>
        <dbReference type="Google" id="ProtNLM"/>
    </source>
</evidence>
<dbReference type="Proteomes" id="UP000829685">
    <property type="component" value="Unassembled WGS sequence"/>
</dbReference>
<comment type="caution">
    <text evidence="2">The sequence shown here is derived from an EMBL/GenBank/DDBJ whole genome shotgun (WGS) entry which is preliminary data.</text>
</comment>
<reference evidence="2" key="1">
    <citation type="submission" date="2021-03" db="EMBL/GenBank/DDBJ databases">
        <title>Revisited historic fungal species revealed as producer of novel bioactive compounds through whole genome sequencing and comparative genomics.</title>
        <authorList>
            <person name="Vignolle G.A."/>
            <person name="Hochenegger N."/>
            <person name="Mach R.L."/>
            <person name="Mach-Aigner A.R."/>
            <person name="Javad Rahimi M."/>
            <person name="Salim K.A."/>
            <person name="Chan C.M."/>
            <person name="Lim L.B.L."/>
            <person name="Cai F."/>
            <person name="Druzhinina I.S."/>
            <person name="U'Ren J.M."/>
            <person name="Derntl C."/>
        </authorList>
    </citation>
    <scope>NUCLEOTIDE SEQUENCE</scope>
    <source>
        <strain evidence="2">TUCIM 5799</strain>
    </source>
</reference>
<dbReference type="InterPro" id="IPR008979">
    <property type="entry name" value="Galactose-bd-like_sf"/>
</dbReference>
<dbReference type="AlphaFoldDB" id="A0A9P9WIC1"/>
<proteinExistence type="predicted"/>
<keyword evidence="1" id="KW-0732">Signal</keyword>
<accession>A0A9P9WIC1</accession>
<dbReference type="Gene3D" id="2.60.120.260">
    <property type="entry name" value="Galactose-binding domain-like"/>
    <property type="match status" value="1"/>
</dbReference>
<organism evidence="2 3">
    <name type="scientific">Neoarthrinium moseri</name>
    <dbReference type="NCBI Taxonomy" id="1658444"/>
    <lineage>
        <taxon>Eukaryota</taxon>
        <taxon>Fungi</taxon>
        <taxon>Dikarya</taxon>
        <taxon>Ascomycota</taxon>
        <taxon>Pezizomycotina</taxon>
        <taxon>Sordariomycetes</taxon>
        <taxon>Xylariomycetidae</taxon>
        <taxon>Amphisphaeriales</taxon>
        <taxon>Apiosporaceae</taxon>
        <taxon>Neoarthrinium</taxon>
    </lineage>
</organism>
<sequence length="413" mass="42954">MKHSAILAVSGLFGSLAAASACCNNRCVRAIVSPSVLGVADCSSLLATTVTPATSTITSTVTLGKAQNVTFVVSSAYTTDITTTVYTETIVSTSSLTVTESVDVITATQTETTIVSTETQTVLTTVTATPVKARRAANDTLSLPQYASVCGSWPKYADACSCIGAAPGTITAPTPMTTITVTETQTKYSNVTSSVLSTETRTIPVSISVSTTEIDTVPVTATTTTTQIAYISATTTTVATATATVSTCVNIVQNPGFDDATVSPWTFVDSGMQRLEDPSKAHSGGKAALSVITTFAQRNRVTQTINLVSGNPYRIRYWWAINSGVAGSGNRGCYITTIIGGGVVYSDFPIPAVPLNTWAAHEISFTAPSDSPLLAIYMFCNQQANGLQVLLDDVSVYPDTTAGSDGYCIPPAI</sequence>
<evidence type="ECO:0000313" key="2">
    <source>
        <dbReference type="EMBL" id="KAI1864777.1"/>
    </source>
</evidence>
<dbReference type="SUPFAM" id="SSF49785">
    <property type="entry name" value="Galactose-binding domain-like"/>
    <property type="match status" value="1"/>
</dbReference>
<feature type="chain" id="PRO_5040267937" description="CBM-cenC domain-containing protein" evidence="1">
    <location>
        <begin position="22"/>
        <end position="413"/>
    </location>
</feature>
<evidence type="ECO:0000313" key="3">
    <source>
        <dbReference type="Proteomes" id="UP000829685"/>
    </source>
</evidence>
<keyword evidence="3" id="KW-1185">Reference proteome</keyword>
<dbReference type="PROSITE" id="PS51257">
    <property type="entry name" value="PROKAR_LIPOPROTEIN"/>
    <property type="match status" value="1"/>
</dbReference>
<feature type="signal peptide" evidence="1">
    <location>
        <begin position="1"/>
        <end position="21"/>
    </location>
</feature>
<name>A0A9P9WIC1_9PEZI</name>
<protein>
    <recommendedName>
        <fullName evidence="4">CBM-cenC domain-containing protein</fullName>
    </recommendedName>
</protein>
<evidence type="ECO:0000256" key="1">
    <source>
        <dbReference type="SAM" id="SignalP"/>
    </source>
</evidence>
<dbReference type="EMBL" id="JAFIMR010000023">
    <property type="protein sequence ID" value="KAI1864777.1"/>
    <property type="molecule type" value="Genomic_DNA"/>
</dbReference>
<gene>
    <name evidence="2" type="ORF">JX265_008501</name>
</gene>